<feature type="compositionally biased region" description="Basic and acidic residues" evidence="1">
    <location>
        <begin position="953"/>
        <end position="975"/>
    </location>
</feature>
<protein>
    <submittedName>
        <fullName evidence="2">Uncharacterized protein</fullName>
    </submittedName>
</protein>
<dbReference type="AlphaFoldDB" id="A0A371CRD0"/>
<evidence type="ECO:0000313" key="2">
    <source>
        <dbReference type="EMBL" id="RDX42830.1"/>
    </source>
</evidence>
<evidence type="ECO:0000313" key="3">
    <source>
        <dbReference type="Proteomes" id="UP000256964"/>
    </source>
</evidence>
<dbReference type="OrthoDB" id="2791548at2759"/>
<proteinExistence type="predicted"/>
<keyword evidence="3" id="KW-1185">Reference proteome</keyword>
<name>A0A371CRD0_9APHY</name>
<gene>
    <name evidence="2" type="ORF">OH76DRAFT_1362135</name>
</gene>
<sequence>FLCDCLDKISPRTPISDALMKLFLWVLREAGVKDAPTFSYLRSLQAKIRNLCGIPTIPFRSPLGNVFWMVDIRSVIAKDYSNKDTREHLQVYPEILEDGSIREVFHAAKWHSGYDLSDLSPMYDRGSGYHYYVNEVAQCLNGDLIVPYRWVVFRGRVHADAHRVVLDSDQRATIDKSATCRIGVEDLRANFFDLEHEQKIPLWAVDGAEIPEMPHPLRIIAGGDPLYSSFVNHFADDVSGNRSKSWNKHLNAYFTHANLPRRFLQQESHCHFLSTSTHASAAEQFHAFKQVVESTHTKPVRVHDALTGQPSRFRLFVNAEPSDNPMQSEISGHIGGNGNFFCRKCMAGGTTEVKETDDGFHSLFCPGSPRTRDGILVEVKKQVHMACSGIEKHVKDRQRATGVKDAYTQYWINDLIKRARSMKIEHPEMSDEEIETELVSWADANAEIIYNPFFTLRGGLDPTLDTPIEILHTVLLGVVKYAWHWSHTTWKAEQKATYSVRLQSTDTHGLSIHAIRANYIMQYANSLIGRQLKTVAQATVFHVHDLLPDSLFDLWTTIGEMTALIWYPVIQDKETYKNDLRTAIANVLDAFAAVDPSKILEKLKLHLLVHAPDDVERFGPLIAMCTELFESFNGVFRYASIHSNHQAPSRDIAQELADQESLRHRLTGGAWLDRGHWHRAGPRVLDFLQENPNMQRLVGWSPITPPAPGSYKLAAIPEDATERPTITLRDTPAHAALNNAMYDIDEIFTVCKYIISQADDTCVVGSWVCAQSPLQSNTIVLGRISHLLAQPREVDALVILDVFEVSATRHPKFNMPVLSRRLGEASCIIVKSSDIRFGFNTQHDCMVAQCAATGERAVMQERQKSDRTEKCIEHRDVPRYIINLHSLHNPHLLRSVLPRELTMPVLRTEAARRQQHDQNAAALRAKRLEKKAKKKARKARKQNAPKDNGQPEPGEREQMRGEDGAVDKAPDEVHEALSPGVQGHEPTDVLSPRRKRRRGAQ</sequence>
<feature type="region of interest" description="Disordered" evidence="1">
    <location>
        <begin position="929"/>
        <end position="1001"/>
    </location>
</feature>
<accession>A0A371CRD0</accession>
<dbReference type="Proteomes" id="UP000256964">
    <property type="component" value="Unassembled WGS sequence"/>
</dbReference>
<dbReference type="EMBL" id="KZ857476">
    <property type="protein sequence ID" value="RDX42830.1"/>
    <property type="molecule type" value="Genomic_DNA"/>
</dbReference>
<dbReference type="PANTHER" id="PTHR31912:SF34">
    <property type="entry name" value="NOTOCHORD-RELATED PROTEIN"/>
    <property type="match status" value="1"/>
</dbReference>
<dbReference type="STRING" id="139420.A0A371CRD0"/>
<feature type="compositionally biased region" description="Basic residues" evidence="1">
    <location>
        <begin position="929"/>
        <end position="943"/>
    </location>
</feature>
<reference evidence="2 3" key="1">
    <citation type="journal article" date="2018" name="Biotechnol. Biofuels">
        <title>Integrative visual omics of the white-rot fungus Polyporus brumalis exposes the biotechnological potential of its oxidative enzymes for delignifying raw plant biomass.</title>
        <authorList>
            <person name="Miyauchi S."/>
            <person name="Rancon A."/>
            <person name="Drula E."/>
            <person name="Hage H."/>
            <person name="Chaduli D."/>
            <person name="Favel A."/>
            <person name="Grisel S."/>
            <person name="Henrissat B."/>
            <person name="Herpoel-Gimbert I."/>
            <person name="Ruiz-Duenas F.J."/>
            <person name="Chevret D."/>
            <person name="Hainaut M."/>
            <person name="Lin J."/>
            <person name="Wang M."/>
            <person name="Pangilinan J."/>
            <person name="Lipzen A."/>
            <person name="Lesage-Meessen L."/>
            <person name="Navarro D."/>
            <person name="Riley R."/>
            <person name="Grigoriev I.V."/>
            <person name="Zhou S."/>
            <person name="Raouche S."/>
            <person name="Rosso M.N."/>
        </authorList>
    </citation>
    <scope>NUCLEOTIDE SEQUENCE [LARGE SCALE GENOMIC DNA]</scope>
    <source>
        <strain evidence="2 3">BRFM 1820</strain>
    </source>
</reference>
<feature type="compositionally biased region" description="Basic residues" evidence="1">
    <location>
        <begin position="992"/>
        <end position="1001"/>
    </location>
</feature>
<feature type="non-terminal residue" evidence="2">
    <location>
        <position position="1001"/>
    </location>
</feature>
<organism evidence="2 3">
    <name type="scientific">Lentinus brumalis</name>
    <dbReference type="NCBI Taxonomy" id="2498619"/>
    <lineage>
        <taxon>Eukaryota</taxon>
        <taxon>Fungi</taxon>
        <taxon>Dikarya</taxon>
        <taxon>Basidiomycota</taxon>
        <taxon>Agaricomycotina</taxon>
        <taxon>Agaricomycetes</taxon>
        <taxon>Polyporales</taxon>
        <taxon>Polyporaceae</taxon>
        <taxon>Lentinus</taxon>
    </lineage>
</organism>
<dbReference type="PANTHER" id="PTHR31912">
    <property type="entry name" value="IP13529P"/>
    <property type="match status" value="1"/>
</dbReference>
<evidence type="ECO:0000256" key="1">
    <source>
        <dbReference type="SAM" id="MobiDB-lite"/>
    </source>
</evidence>